<dbReference type="Gene3D" id="3.40.50.1820">
    <property type="entry name" value="alpha/beta hydrolase"/>
    <property type="match status" value="1"/>
</dbReference>
<keyword evidence="2" id="KW-1185">Reference proteome</keyword>
<accession>A0A5N5T5R6</accession>
<evidence type="ECO:0000313" key="1">
    <source>
        <dbReference type="EMBL" id="KAB7501577.1"/>
    </source>
</evidence>
<comment type="caution">
    <text evidence="1">The sequence shown here is derived from an EMBL/GenBank/DDBJ whole genome shotgun (WGS) entry which is preliminary data.</text>
</comment>
<evidence type="ECO:0000313" key="2">
    <source>
        <dbReference type="Proteomes" id="UP000326759"/>
    </source>
</evidence>
<organism evidence="1 2">
    <name type="scientific">Armadillidium nasatum</name>
    <dbReference type="NCBI Taxonomy" id="96803"/>
    <lineage>
        <taxon>Eukaryota</taxon>
        <taxon>Metazoa</taxon>
        <taxon>Ecdysozoa</taxon>
        <taxon>Arthropoda</taxon>
        <taxon>Crustacea</taxon>
        <taxon>Multicrustacea</taxon>
        <taxon>Malacostraca</taxon>
        <taxon>Eumalacostraca</taxon>
        <taxon>Peracarida</taxon>
        <taxon>Isopoda</taxon>
        <taxon>Oniscidea</taxon>
        <taxon>Crinocheta</taxon>
        <taxon>Armadillidiidae</taxon>
        <taxon>Armadillidium</taxon>
    </lineage>
</organism>
<dbReference type="Proteomes" id="UP000326759">
    <property type="component" value="Unassembled WGS sequence"/>
</dbReference>
<dbReference type="InterPro" id="IPR029058">
    <property type="entry name" value="AB_hydrolase_fold"/>
</dbReference>
<proteinExistence type="predicted"/>
<dbReference type="OrthoDB" id="9974421at2759"/>
<protein>
    <submittedName>
        <fullName evidence="1">Uncharacterized protein</fullName>
    </submittedName>
</protein>
<name>A0A5N5T5R6_9CRUS</name>
<dbReference type="PANTHER" id="PTHR11005">
    <property type="entry name" value="LYSOSOMAL ACID LIPASE-RELATED"/>
    <property type="match status" value="1"/>
</dbReference>
<dbReference type="SUPFAM" id="SSF53474">
    <property type="entry name" value="alpha/beta-Hydrolases"/>
    <property type="match status" value="1"/>
</dbReference>
<dbReference type="EMBL" id="SEYY01010196">
    <property type="protein sequence ID" value="KAB7501577.1"/>
    <property type="molecule type" value="Genomic_DNA"/>
</dbReference>
<reference evidence="1 2" key="1">
    <citation type="journal article" date="2019" name="PLoS Biol.">
        <title>Sex chromosomes control vertical transmission of feminizing Wolbachia symbionts in an isopod.</title>
        <authorList>
            <person name="Becking T."/>
            <person name="Chebbi M.A."/>
            <person name="Giraud I."/>
            <person name="Moumen B."/>
            <person name="Laverre T."/>
            <person name="Caubet Y."/>
            <person name="Peccoud J."/>
            <person name="Gilbert C."/>
            <person name="Cordaux R."/>
        </authorList>
    </citation>
    <scope>NUCLEOTIDE SEQUENCE [LARGE SCALE GENOMIC DNA]</scope>
    <source>
        <strain evidence="1">ANa2</strain>
        <tissue evidence="1">Whole body excluding digestive tract and cuticle</tissue>
    </source>
</reference>
<dbReference type="AlphaFoldDB" id="A0A5N5T5R6"/>
<sequence>MKAEKEILNINVFQKYDWGPEENQKRYGQETPPAFNLEGSMPPLAFFRGDNDFLADPEDVARVAEKYKNCS</sequence>
<gene>
    <name evidence="1" type="ORF">Anas_06885</name>
</gene>